<proteinExistence type="predicted"/>
<comment type="caution">
    <text evidence="1">The sequence shown here is derived from an EMBL/GenBank/DDBJ whole genome shotgun (WGS) entry which is preliminary data.</text>
</comment>
<name>K1X5R1_9BACT</name>
<evidence type="ECO:0000313" key="1">
    <source>
        <dbReference type="EMBL" id="EKD25560.1"/>
    </source>
</evidence>
<reference evidence="1" key="1">
    <citation type="journal article" date="2012" name="Science">
        <title>Fermentation, hydrogen, and sulfur metabolism in multiple uncultivated bacterial phyla.</title>
        <authorList>
            <person name="Wrighton K.C."/>
            <person name="Thomas B.C."/>
            <person name="Sharon I."/>
            <person name="Miller C.S."/>
            <person name="Castelle C.J."/>
            <person name="VerBerkmoes N.C."/>
            <person name="Wilkins M.J."/>
            <person name="Hettich R.L."/>
            <person name="Lipton M.S."/>
            <person name="Williams K.H."/>
            <person name="Long P.E."/>
            <person name="Banfield J.F."/>
        </authorList>
    </citation>
    <scope>NUCLEOTIDE SEQUENCE [LARGE SCALE GENOMIC DNA]</scope>
</reference>
<organism evidence="1">
    <name type="scientific">uncultured bacterium</name>
    <name type="common">gcode 4</name>
    <dbReference type="NCBI Taxonomy" id="1234023"/>
    <lineage>
        <taxon>Bacteria</taxon>
        <taxon>environmental samples</taxon>
    </lineage>
</organism>
<dbReference type="EMBL" id="AMFJ01036026">
    <property type="protein sequence ID" value="EKD25560.1"/>
    <property type="molecule type" value="Genomic_DNA"/>
</dbReference>
<sequence>MEQSKKYIKVQSQRGNFKVESDILDTLTLPETWILWQKSAAEYIFFSKEKWDFFVEEMKRKSGMTPIQLQYSAQWRDFIRELSSKWTSIITTENMLHIERGGLKKNISEGKSRVEICI</sequence>
<dbReference type="AlphaFoldDB" id="K1X5R1"/>
<accession>K1X5R1</accession>
<gene>
    <name evidence="1" type="ORF">ACD_80C00019G0002</name>
</gene>
<protein>
    <submittedName>
        <fullName evidence="1">Uncharacterized protein</fullName>
    </submittedName>
</protein>